<keyword evidence="9" id="KW-1185">Reference proteome</keyword>
<dbReference type="Proteomes" id="UP000254920">
    <property type="component" value="Unassembled WGS sequence"/>
</dbReference>
<sequence length="265" mass="29836">MKKFLFAFLIIIVLAILALFAPFITHFNPDYVNLESARLAPNSTYIFGTDMLGRDILTRILYALRISLIVGFFSAFFSCFIGVIYAFLAAISPKIIDHIMMRIVDGFLAMPMMLFIMFFSAILDAGIINMIVVISLSLWMQTARVMRNEYEKISSQEFVKSAIVLGSSKINIIFKEILPNLFSILMVFFSINFAHAIATEAVLSFFGIGVPVGKASLGNMLNDSTNAMFVGAWWIIFYPGIVLFLLIICVLYIGNFIEQKDRIYA</sequence>
<protein>
    <submittedName>
        <fullName evidence="8">Peptide ABC transporter, permease protein</fullName>
    </submittedName>
</protein>
<name>A0A381DK41_9BACT</name>
<dbReference type="GO" id="GO:0005886">
    <property type="term" value="C:plasma membrane"/>
    <property type="evidence" value="ECO:0007669"/>
    <property type="project" value="UniProtKB-SubCell"/>
</dbReference>
<evidence type="ECO:0000256" key="4">
    <source>
        <dbReference type="ARBA" id="ARBA00022692"/>
    </source>
</evidence>
<keyword evidence="2 7" id="KW-0813">Transport</keyword>
<accession>A0A381DK41</accession>
<evidence type="ECO:0000256" key="2">
    <source>
        <dbReference type="ARBA" id="ARBA00022448"/>
    </source>
</evidence>
<dbReference type="EMBL" id="UFVD01000001">
    <property type="protein sequence ID" value="SUX11005.1"/>
    <property type="molecule type" value="Genomic_DNA"/>
</dbReference>
<feature type="transmembrane region" description="Helical" evidence="7">
    <location>
        <begin position="112"/>
        <end position="138"/>
    </location>
</feature>
<dbReference type="RefSeq" id="WP_089181785.1">
    <property type="nucleotide sequence ID" value="NZ_CP043427.1"/>
</dbReference>
<dbReference type="PANTHER" id="PTHR43386">
    <property type="entry name" value="OLIGOPEPTIDE TRANSPORT SYSTEM PERMEASE PROTEIN APPC"/>
    <property type="match status" value="1"/>
</dbReference>
<proteinExistence type="inferred from homology"/>
<dbReference type="AlphaFoldDB" id="A0A381DK41"/>
<dbReference type="OrthoDB" id="9783218at2"/>
<dbReference type="GeneID" id="93089874"/>
<dbReference type="STRING" id="32024.GCA_000788295_01337"/>
<dbReference type="PANTHER" id="PTHR43386:SF1">
    <property type="entry name" value="D,D-DIPEPTIDE TRANSPORT SYSTEM PERMEASE PROTEIN DDPC-RELATED"/>
    <property type="match status" value="1"/>
</dbReference>
<dbReference type="Pfam" id="PF00528">
    <property type="entry name" value="BPD_transp_1"/>
    <property type="match status" value="1"/>
</dbReference>
<keyword evidence="5 7" id="KW-1133">Transmembrane helix</keyword>
<dbReference type="Gene3D" id="1.10.3720.10">
    <property type="entry name" value="MetI-like"/>
    <property type="match status" value="1"/>
</dbReference>
<dbReference type="InterPro" id="IPR000515">
    <property type="entry name" value="MetI-like"/>
</dbReference>
<keyword evidence="4 7" id="KW-0812">Transmembrane</keyword>
<evidence type="ECO:0000256" key="5">
    <source>
        <dbReference type="ARBA" id="ARBA00022989"/>
    </source>
</evidence>
<dbReference type="PROSITE" id="PS50928">
    <property type="entry name" value="ABC_TM1"/>
    <property type="match status" value="1"/>
</dbReference>
<evidence type="ECO:0000313" key="8">
    <source>
        <dbReference type="EMBL" id="SUX11005.1"/>
    </source>
</evidence>
<comment type="similarity">
    <text evidence="7">Belongs to the binding-protein-dependent transport system permease family.</text>
</comment>
<evidence type="ECO:0000256" key="6">
    <source>
        <dbReference type="ARBA" id="ARBA00023136"/>
    </source>
</evidence>
<dbReference type="GO" id="GO:0055085">
    <property type="term" value="P:transmembrane transport"/>
    <property type="evidence" value="ECO:0007669"/>
    <property type="project" value="InterPro"/>
</dbReference>
<feature type="transmembrane region" description="Helical" evidence="7">
    <location>
        <begin position="60"/>
        <end position="91"/>
    </location>
</feature>
<keyword evidence="3" id="KW-1003">Cell membrane</keyword>
<dbReference type="InterPro" id="IPR035906">
    <property type="entry name" value="MetI-like_sf"/>
</dbReference>
<comment type="subcellular location">
    <subcellularLocation>
        <location evidence="1 7">Cell membrane</location>
        <topology evidence="1 7">Multi-pass membrane protein</topology>
    </subcellularLocation>
</comment>
<evidence type="ECO:0000256" key="3">
    <source>
        <dbReference type="ARBA" id="ARBA00022475"/>
    </source>
</evidence>
<dbReference type="CDD" id="cd06261">
    <property type="entry name" value="TM_PBP2"/>
    <property type="match status" value="1"/>
</dbReference>
<feature type="transmembrane region" description="Helical" evidence="7">
    <location>
        <begin position="181"/>
        <end position="208"/>
    </location>
</feature>
<organism evidence="8 9">
    <name type="scientific">Campylobacter sputorum subsp. sputorum</name>
    <dbReference type="NCBI Taxonomy" id="32024"/>
    <lineage>
        <taxon>Bacteria</taxon>
        <taxon>Pseudomonadati</taxon>
        <taxon>Campylobacterota</taxon>
        <taxon>Epsilonproteobacteria</taxon>
        <taxon>Campylobacterales</taxon>
        <taxon>Campylobacteraceae</taxon>
        <taxon>Campylobacter</taxon>
    </lineage>
</organism>
<keyword evidence="6 7" id="KW-0472">Membrane</keyword>
<evidence type="ECO:0000256" key="1">
    <source>
        <dbReference type="ARBA" id="ARBA00004651"/>
    </source>
</evidence>
<dbReference type="InterPro" id="IPR025966">
    <property type="entry name" value="OppC_N"/>
</dbReference>
<gene>
    <name evidence="8" type="primary">gsiD</name>
    <name evidence="8" type="ORF">NCTC12475_01219</name>
</gene>
<evidence type="ECO:0000313" key="9">
    <source>
        <dbReference type="Proteomes" id="UP000254920"/>
    </source>
</evidence>
<dbReference type="SUPFAM" id="SSF161098">
    <property type="entry name" value="MetI-like"/>
    <property type="match status" value="1"/>
</dbReference>
<evidence type="ECO:0000256" key="7">
    <source>
        <dbReference type="RuleBase" id="RU363032"/>
    </source>
</evidence>
<dbReference type="InterPro" id="IPR050366">
    <property type="entry name" value="BP-dependent_transpt_permease"/>
</dbReference>
<dbReference type="Pfam" id="PF12911">
    <property type="entry name" value="OppC_N"/>
    <property type="match status" value="1"/>
</dbReference>
<reference evidence="8 9" key="1">
    <citation type="submission" date="2018-06" db="EMBL/GenBank/DDBJ databases">
        <authorList>
            <consortium name="Pathogen Informatics"/>
            <person name="Doyle S."/>
        </authorList>
    </citation>
    <scope>NUCLEOTIDE SEQUENCE [LARGE SCALE GENOMIC DNA]</scope>
    <source>
        <strain evidence="8 9">NCTC12475</strain>
    </source>
</reference>
<feature type="transmembrane region" description="Helical" evidence="7">
    <location>
        <begin position="228"/>
        <end position="253"/>
    </location>
</feature>